<organism evidence="4 5">
    <name type="scientific">Lichenibacterium minor</name>
    <dbReference type="NCBI Taxonomy" id="2316528"/>
    <lineage>
        <taxon>Bacteria</taxon>
        <taxon>Pseudomonadati</taxon>
        <taxon>Pseudomonadota</taxon>
        <taxon>Alphaproteobacteria</taxon>
        <taxon>Hyphomicrobiales</taxon>
        <taxon>Lichenihabitantaceae</taxon>
        <taxon>Lichenibacterium</taxon>
    </lineage>
</organism>
<dbReference type="Pfam" id="PF11860">
    <property type="entry name" value="Muramidase"/>
    <property type="match status" value="1"/>
</dbReference>
<evidence type="ECO:0000313" key="5">
    <source>
        <dbReference type="Proteomes" id="UP000290759"/>
    </source>
</evidence>
<feature type="domain" description="N-acetylmuramidase" evidence="3">
    <location>
        <begin position="32"/>
        <end position="150"/>
    </location>
</feature>
<dbReference type="OrthoDB" id="1523598at2"/>
<sequence>MSTRPNSTTLTDVIELPAPLKASALSTGLALTKWARHGYDDQTDGPDRLSLLRRMARVDENAAYRSVSMGLGQIMGFNAAHAGYATAHAMYDAFRDLDAQCRAIVAVLPALGVLQPLKDHDWVTTATRYNGPGERHNEYDAKLASAYAHWRFALNTGQTAPPEHGLGLWSRGPEVRTLQTSLCAAGLPTVVDGIYGPKTAMNVAAFQLAHGMPSTQGIADQATLDAIVNADADPIPQGAREVATAESLKPRSETIQAASKLNVGGLVTAGIGTVTTVGGTVQAVSSSVSSTHDQVNAALDKADAVKATLAHAQGLAPAGTFEHVGGWLASHPMPFVGLAMAALGGLCAYLARDIIERRVLAHQTGATT</sequence>
<dbReference type="InterPro" id="IPR036366">
    <property type="entry name" value="PGBDSf"/>
</dbReference>
<keyword evidence="1" id="KW-0472">Membrane</keyword>
<dbReference type="AlphaFoldDB" id="A0A4Q2U2F4"/>
<accession>A0A4Q2U2F4</accession>
<evidence type="ECO:0000256" key="1">
    <source>
        <dbReference type="SAM" id="Phobius"/>
    </source>
</evidence>
<dbReference type="SUPFAM" id="SSF47090">
    <property type="entry name" value="PGBD-like"/>
    <property type="match status" value="1"/>
</dbReference>
<dbReference type="InterPro" id="IPR024408">
    <property type="entry name" value="Muramidase"/>
</dbReference>
<evidence type="ECO:0000259" key="3">
    <source>
        <dbReference type="Pfam" id="PF11860"/>
    </source>
</evidence>
<dbReference type="Proteomes" id="UP000290759">
    <property type="component" value="Unassembled WGS sequence"/>
</dbReference>
<dbReference type="RefSeq" id="WP_129229912.1">
    <property type="nucleotide sequence ID" value="NZ_QYBB01000079.1"/>
</dbReference>
<gene>
    <name evidence="4" type="ORF">D3273_26240</name>
</gene>
<dbReference type="InterPro" id="IPR036365">
    <property type="entry name" value="PGBD-like_sf"/>
</dbReference>
<evidence type="ECO:0000259" key="2">
    <source>
        <dbReference type="Pfam" id="PF01471"/>
    </source>
</evidence>
<dbReference type="InterPro" id="IPR002477">
    <property type="entry name" value="Peptidoglycan-bd-like"/>
</dbReference>
<dbReference type="Pfam" id="PF01471">
    <property type="entry name" value="PG_binding_1"/>
    <property type="match status" value="1"/>
</dbReference>
<evidence type="ECO:0000313" key="4">
    <source>
        <dbReference type="EMBL" id="RYC29017.1"/>
    </source>
</evidence>
<reference evidence="4 5" key="1">
    <citation type="submission" date="2018-12" db="EMBL/GenBank/DDBJ databases">
        <authorList>
            <person name="Grouzdev D.S."/>
            <person name="Krutkina M.S."/>
        </authorList>
    </citation>
    <scope>NUCLEOTIDE SEQUENCE [LARGE SCALE GENOMIC DNA]</scope>
    <source>
        <strain evidence="4 5">RmlP026</strain>
    </source>
</reference>
<comment type="caution">
    <text evidence="4">The sequence shown here is derived from an EMBL/GenBank/DDBJ whole genome shotgun (WGS) entry which is preliminary data.</text>
</comment>
<dbReference type="Gene3D" id="1.10.101.10">
    <property type="entry name" value="PGBD-like superfamily/PGBD"/>
    <property type="match status" value="1"/>
</dbReference>
<keyword evidence="5" id="KW-1185">Reference proteome</keyword>
<keyword evidence="1" id="KW-1133">Transmembrane helix</keyword>
<reference evidence="4 5" key="2">
    <citation type="submission" date="2019-02" db="EMBL/GenBank/DDBJ databases">
        <title>'Lichenibacterium ramalinii' gen. nov. sp. nov., 'Lichenibacterium minor' gen. nov. sp. nov.</title>
        <authorList>
            <person name="Pankratov T."/>
        </authorList>
    </citation>
    <scope>NUCLEOTIDE SEQUENCE [LARGE SCALE GENOMIC DNA]</scope>
    <source>
        <strain evidence="4 5">RmlP026</strain>
    </source>
</reference>
<proteinExistence type="predicted"/>
<keyword evidence="1" id="KW-0812">Transmembrane</keyword>
<dbReference type="EMBL" id="QYBB01000079">
    <property type="protein sequence ID" value="RYC29017.1"/>
    <property type="molecule type" value="Genomic_DNA"/>
</dbReference>
<feature type="transmembrane region" description="Helical" evidence="1">
    <location>
        <begin position="333"/>
        <end position="351"/>
    </location>
</feature>
<feature type="domain" description="Peptidoglycan binding-like" evidence="2">
    <location>
        <begin position="171"/>
        <end position="227"/>
    </location>
</feature>
<protein>
    <submittedName>
        <fullName evidence="4">DUF3380 domain-containing protein</fullName>
    </submittedName>
</protein>
<name>A0A4Q2U2F4_9HYPH</name>